<protein>
    <submittedName>
        <fullName evidence="1">Uncharacterized protein</fullName>
    </submittedName>
</protein>
<dbReference type="HOGENOM" id="CLU_1453708_0_0_7"/>
<dbReference type="AlphaFoldDB" id="E4TY79"/>
<name>E4TY79_SULKY</name>
<accession>E4TY79</accession>
<dbReference type="Proteomes" id="UP000008721">
    <property type="component" value="Chromosome"/>
</dbReference>
<dbReference type="STRING" id="709032.Sulku_1336"/>
<keyword evidence="2" id="KW-1185">Reference proteome</keyword>
<proteinExistence type="predicted"/>
<dbReference type="EMBL" id="CP002355">
    <property type="protein sequence ID" value="ADR33999.1"/>
    <property type="molecule type" value="Genomic_DNA"/>
</dbReference>
<evidence type="ECO:0000313" key="2">
    <source>
        <dbReference type="Proteomes" id="UP000008721"/>
    </source>
</evidence>
<reference evidence="1 2" key="1">
    <citation type="journal article" date="2012" name="Stand. Genomic Sci.">
        <title>Complete genome sequence of the sulfur compounds oxidizing chemolithoautotroph Sulfuricurvum kujiense type strain (YK-1(T)).</title>
        <authorList>
            <person name="Han C."/>
            <person name="Kotsyurbenko O."/>
            <person name="Chertkov O."/>
            <person name="Held B."/>
            <person name="Lapidus A."/>
            <person name="Nolan M."/>
            <person name="Lucas S."/>
            <person name="Hammon N."/>
            <person name="Deshpande S."/>
            <person name="Cheng J.F."/>
            <person name="Tapia R."/>
            <person name="Goodwin L.A."/>
            <person name="Pitluck S."/>
            <person name="Liolios K."/>
            <person name="Pagani I."/>
            <person name="Ivanova N."/>
            <person name="Mavromatis K."/>
            <person name="Mikhailova N."/>
            <person name="Pati A."/>
            <person name="Chen A."/>
            <person name="Palaniappan K."/>
            <person name="Land M."/>
            <person name="Hauser L."/>
            <person name="Chang Y.J."/>
            <person name="Jeffries C.D."/>
            <person name="Brambilla E.M."/>
            <person name="Rohde M."/>
            <person name="Spring S."/>
            <person name="Sikorski J."/>
            <person name="Goker M."/>
            <person name="Woyke T."/>
            <person name="Bristow J."/>
            <person name="Eisen J.A."/>
            <person name="Markowitz V."/>
            <person name="Hugenholtz P."/>
            <person name="Kyrpides N.C."/>
            <person name="Klenk H.P."/>
            <person name="Detter J.C."/>
        </authorList>
    </citation>
    <scope>NUCLEOTIDE SEQUENCE [LARGE SCALE GENOMIC DNA]</scope>
    <source>
        <strain evidence="2">ATCC BAA-921 / DSM 16994 / JCM 11577 / YK-1</strain>
    </source>
</reference>
<organism evidence="1 2">
    <name type="scientific">Sulfuricurvum kujiense (strain ATCC BAA-921 / DSM 16994 / JCM 11577 / YK-1)</name>
    <dbReference type="NCBI Taxonomy" id="709032"/>
    <lineage>
        <taxon>Bacteria</taxon>
        <taxon>Pseudomonadati</taxon>
        <taxon>Campylobacterota</taxon>
        <taxon>Epsilonproteobacteria</taxon>
        <taxon>Campylobacterales</taxon>
        <taxon>Sulfurimonadaceae</taxon>
        <taxon>Sulfuricurvum</taxon>
    </lineage>
</organism>
<evidence type="ECO:0000313" key="1">
    <source>
        <dbReference type="EMBL" id="ADR33999.1"/>
    </source>
</evidence>
<gene>
    <name evidence="1" type="ordered locus">Sulku_1336</name>
</gene>
<dbReference type="KEGG" id="sku:Sulku_1336"/>
<dbReference type="RefSeq" id="WP_013460196.1">
    <property type="nucleotide sequence ID" value="NC_014762.1"/>
</dbReference>
<sequence length="186" mass="20547">MARNYYVNFSFVNDVLTERRSFLDSSDSITEYPLGNYPSYFSVVDLVPSVNCDLFFSTLVGCYAFEIQLVQNDGLMLSVLNDSSYIFPETVVYFDIEGVYKYAGLPVPPLLGSLPSLNGNGCEYIDGAMVVSVGRPNVVYSVVRSSFQIYADNAYQVVYDLSSVDGHKLSVPESLLTAYVPPVTTP</sequence>